<feature type="region of interest" description="Disordered" evidence="1">
    <location>
        <begin position="152"/>
        <end position="179"/>
    </location>
</feature>
<evidence type="ECO:0000313" key="2">
    <source>
        <dbReference type="EMBL" id="ADY54705.1"/>
    </source>
</evidence>
<dbReference type="AlphaFoldDB" id="F0SXF9"/>
<dbReference type="EMBL" id="CP002547">
    <property type="protein sequence ID" value="ADY54705.1"/>
    <property type="molecule type" value="Genomic_DNA"/>
</dbReference>
<evidence type="ECO:0008006" key="4">
    <source>
        <dbReference type="Google" id="ProtNLM"/>
    </source>
</evidence>
<dbReference type="InterPro" id="IPR009636">
    <property type="entry name" value="SCAF"/>
</dbReference>
<reference evidence="3" key="2">
    <citation type="submission" date="2011-02" db="EMBL/GenBank/DDBJ databases">
        <title>The complete genome of Syntrophobotulus glycolicus DSM 8271.</title>
        <authorList>
            <person name="Lucas S."/>
            <person name="Copeland A."/>
            <person name="Lapidus A."/>
            <person name="Bruce D."/>
            <person name="Goodwin L."/>
            <person name="Pitluck S."/>
            <person name="Kyrpides N."/>
            <person name="Mavromatis K."/>
            <person name="Pagani I."/>
            <person name="Ivanova N."/>
            <person name="Mikhailova N."/>
            <person name="Chertkov O."/>
            <person name="Held B."/>
            <person name="Detter J.C."/>
            <person name="Tapia R."/>
            <person name="Han C."/>
            <person name="Land M."/>
            <person name="Hauser L."/>
            <person name="Markowitz V."/>
            <person name="Cheng J.-F."/>
            <person name="Hugenholtz P."/>
            <person name="Woyke T."/>
            <person name="Wu D."/>
            <person name="Spring S."/>
            <person name="Schroeder M."/>
            <person name="Brambilla E."/>
            <person name="Klenk H.-P."/>
            <person name="Eisen J.A."/>
        </authorList>
    </citation>
    <scope>NUCLEOTIDE SEQUENCE [LARGE SCALE GENOMIC DNA]</scope>
    <source>
        <strain evidence="3">DSM 8271 / FlGlyR</strain>
    </source>
</reference>
<dbReference type="RefSeq" id="WP_013623576.1">
    <property type="nucleotide sequence ID" value="NC_015172.1"/>
</dbReference>
<dbReference type="STRING" id="645991.Sgly_0339"/>
<proteinExistence type="predicted"/>
<dbReference type="eggNOG" id="ENOG50334WJ">
    <property type="taxonomic scope" value="Bacteria"/>
</dbReference>
<evidence type="ECO:0000313" key="3">
    <source>
        <dbReference type="Proteomes" id="UP000007488"/>
    </source>
</evidence>
<gene>
    <name evidence="2" type="ordered locus">Sgly_0339</name>
</gene>
<dbReference type="OrthoDB" id="1862697at2"/>
<organism evidence="2 3">
    <name type="scientific">Syntrophobotulus glycolicus (strain DSM 8271 / FlGlyR)</name>
    <dbReference type="NCBI Taxonomy" id="645991"/>
    <lineage>
        <taxon>Bacteria</taxon>
        <taxon>Bacillati</taxon>
        <taxon>Bacillota</taxon>
        <taxon>Clostridia</taxon>
        <taxon>Eubacteriales</taxon>
        <taxon>Desulfitobacteriaceae</taxon>
        <taxon>Syntrophobotulus</taxon>
    </lineage>
</organism>
<reference evidence="2 3" key="1">
    <citation type="journal article" date="2011" name="Stand. Genomic Sci.">
        <title>Complete genome sequence of Syntrophobotulus glycolicus type strain (FlGlyR).</title>
        <authorList>
            <person name="Han C."/>
            <person name="Mwirichia R."/>
            <person name="Chertkov O."/>
            <person name="Held B."/>
            <person name="Lapidus A."/>
            <person name="Nolan M."/>
            <person name="Lucas S."/>
            <person name="Hammon N."/>
            <person name="Deshpande S."/>
            <person name="Cheng J.F."/>
            <person name="Tapia R."/>
            <person name="Goodwin L."/>
            <person name="Pitluck S."/>
            <person name="Huntemann M."/>
            <person name="Liolios K."/>
            <person name="Ivanova N."/>
            <person name="Pagani I."/>
            <person name="Mavromatis K."/>
            <person name="Ovchinikova G."/>
            <person name="Pati A."/>
            <person name="Chen A."/>
            <person name="Palaniappan K."/>
            <person name="Land M."/>
            <person name="Hauser L."/>
            <person name="Brambilla E.M."/>
            <person name="Rohde M."/>
            <person name="Spring S."/>
            <person name="Sikorski J."/>
            <person name="Goker M."/>
            <person name="Woyke T."/>
            <person name="Bristow J."/>
            <person name="Eisen J.A."/>
            <person name="Markowitz V."/>
            <person name="Hugenholtz P."/>
            <person name="Kyrpides N.C."/>
            <person name="Klenk H.P."/>
            <person name="Detter J.C."/>
        </authorList>
    </citation>
    <scope>NUCLEOTIDE SEQUENCE [LARGE SCALE GENOMIC DNA]</scope>
    <source>
        <strain evidence="3">DSM 8271 / FlGlyR</strain>
    </source>
</reference>
<sequence length="200" mass="21661">MKTEFLEGLLKEGGVPDDKIKGLIDKVMAENGKDVEAEKIKTTAETGKLTTAENTIKSLQEAAKKFDGVDVEKLRKDFVDLEQKYNDDTKAHKAELDKLSYTSAAEKFIDSLKPKDSLSRSAILSEFTKKEFKLDGDTFQGAKEWAETFKKDNASHFTDGEDGTSTSVSSGGGHGDPLAGDVDKFVAAAMKGAGIASEKQ</sequence>
<accession>F0SXF9</accession>
<protein>
    <recommendedName>
        <fullName evidence="4">Phage minor structural protein GP20</fullName>
    </recommendedName>
</protein>
<dbReference type="KEGG" id="sgy:Sgly_0339"/>
<dbReference type="Proteomes" id="UP000007488">
    <property type="component" value="Chromosome"/>
</dbReference>
<dbReference type="Pfam" id="PF06810">
    <property type="entry name" value="Phage_scaffold"/>
    <property type="match status" value="1"/>
</dbReference>
<evidence type="ECO:0000256" key="1">
    <source>
        <dbReference type="SAM" id="MobiDB-lite"/>
    </source>
</evidence>
<name>F0SXF9_SYNGF</name>
<dbReference type="HOGENOM" id="CLU_1439113_0_0_9"/>
<keyword evidence="3" id="KW-1185">Reference proteome</keyword>